<organism evidence="1 2">
    <name type="scientific">Paraburkholderia dilworthii</name>
    <dbReference type="NCBI Taxonomy" id="948106"/>
    <lineage>
        <taxon>Bacteria</taxon>
        <taxon>Pseudomonadati</taxon>
        <taxon>Pseudomonadota</taxon>
        <taxon>Betaproteobacteria</taxon>
        <taxon>Burkholderiales</taxon>
        <taxon>Burkholderiaceae</taxon>
        <taxon>Paraburkholderia</taxon>
    </lineage>
</organism>
<reference evidence="1 2" key="1">
    <citation type="journal article" date="2024" name="Chem. Sci.">
        <title>Discovery of megapolipeptins by genome mining of a Burkholderiales bacteria collection.</title>
        <authorList>
            <person name="Paulo B.S."/>
            <person name="Recchia M.J.J."/>
            <person name="Lee S."/>
            <person name="Fergusson C.H."/>
            <person name="Romanowski S.B."/>
            <person name="Hernandez A."/>
            <person name="Krull N."/>
            <person name="Liu D.Y."/>
            <person name="Cavanagh H."/>
            <person name="Bos A."/>
            <person name="Gray C.A."/>
            <person name="Murphy B.T."/>
            <person name="Linington R.G."/>
            <person name="Eustaquio A.S."/>
        </authorList>
    </citation>
    <scope>NUCLEOTIDE SEQUENCE [LARGE SCALE GENOMIC DNA]</scope>
    <source>
        <strain evidence="1 2">RL17-335-BIF-A</strain>
    </source>
</reference>
<gene>
    <name evidence="1" type="ORF">PQQ68_20260</name>
</gene>
<dbReference type="RefSeq" id="WP_408214767.1">
    <property type="nucleotide sequence ID" value="NZ_JAQQBZ010000014.1"/>
</dbReference>
<keyword evidence="2" id="KW-1185">Reference proteome</keyword>
<dbReference type="Proteomes" id="UP001629367">
    <property type="component" value="Unassembled WGS sequence"/>
</dbReference>
<evidence type="ECO:0000313" key="1">
    <source>
        <dbReference type="EMBL" id="MFM0595361.1"/>
    </source>
</evidence>
<proteinExistence type="predicted"/>
<protein>
    <submittedName>
        <fullName evidence="1">Uncharacterized protein</fullName>
    </submittedName>
</protein>
<name>A0ABW9D9I4_9BURK</name>
<comment type="caution">
    <text evidence="1">The sequence shown here is derived from an EMBL/GenBank/DDBJ whole genome shotgun (WGS) entry which is preliminary data.</text>
</comment>
<accession>A0ABW9D9I4</accession>
<dbReference type="EMBL" id="JAQQBZ010000014">
    <property type="protein sequence ID" value="MFM0595361.1"/>
    <property type="molecule type" value="Genomic_DNA"/>
</dbReference>
<sequence length="128" mass="13866">MTQGRAPISSGRYKPVIVNGQRQWMRDQVALQTEILSLLEAEGGLPKKRIITALSTAQAAVETGLEALLGAGRIERYKALSSRKRIDMFWCIAGRRPIKSADSYHGAAILAAFQHAAHSLYNGGTATS</sequence>
<evidence type="ECO:0000313" key="2">
    <source>
        <dbReference type="Proteomes" id="UP001629367"/>
    </source>
</evidence>